<evidence type="ECO:0000256" key="1">
    <source>
        <dbReference type="SAM" id="MobiDB-lite"/>
    </source>
</evidence>
<proteinExistence type="predicted"/>
<dbReference type="EMBL" id="VOIH02000006">
    <property type="protein sequence ID" value="KAF3445294.1"/>
    <property type="molecule type" value="Genomic_DNA"/>
</dbReference>
<reference evidence="2" key="1">
    <citation type="submission" date="2020-03" db="EMBL/GenBank/DDBJ databases">
        <title>A high-quality chromosome-level genome assembly of a woody plant with both climbing and erect habits, Rhamnella rubrinervis.</title>
        <authorList>
            <person name="Lu Z."/>
            <person name="Yang Y."/>
            <person name="Zhu X."/>
            <person name="Sun Y."/>
        </authorList>
    </citation>
    <scope>NUCLEOTIDE SEQUENCE</scope>
    <source>
        <strain evidence="2">BYM</strain>
        <tissue evidence="2">Leaf</tissue>
    </source>
</reference>
<comment type="caution">
    <text evidence="2">The sequence shown here is derived from an EMBL/GenBank/DDBJ whole genome shotgun (WGS) entry which is preliminary data.</text>
</comment>
<dbReference type="AlphaFoldDB" id="A0A8K0MGB9"/>
<name>A0A8K0MGB9_9ROSA</name>
<dbReference type="Proteomes" id="UP000796880">
    <property type="component" value="Unassembled WGS sequence"/>
</dbReference>
<sequence>MARCALAMWPLVVQRHTLPWSCNEIQVCHRWITNSSTDGSHVSRLHDQGTVIDDIPSKKPRGRPRKLAQSSAGVGAFMMTLMTTAVAKGRQKGRPSKVKPALTEIEFLTKETDELSKELEVALATVEAVPVSTTGVSPERLGFMKSNDVARDSVQDMSGTWT</sequence>
<feature type="region of interest" description="Disordered" evidence="1">
    <location>
        <begin position="38"/>
        <end position="66"/>
    </location>
</feature>
<evidence type="ECO:0000313" key="2">
    <source>
        <dbReference type="EMBL" id="KAF3445294.1"/>
    </source>
</evidence>
<gene>
    <name evidence="2" type="ORF">FNV43_RR14989</name>
</gene>
<accession>A0A8K0MGB9</accession>
<evidence type="ECO:0000313" key="3">
    <source>
        <dbReference type="Proteomes" id="UP000796880"/>
    </source>
</evidence>
<organism evidence="2 3">
    <name type="scientific">Rhamnella rubrinervis</name>
    <dbReference type="NCBI Taxonomy" id="2594499"/>
    <lineage>
        <taxon>Eukaryota</taxon>
        <taxon>Viridiplantae</taxon>
        <taxon>Streptophyta</taxon>
        <taxon>Embryophyta</taxon>
        <taxon>Tracheophyta</taxon>
        <taxon>Spermatophyta</taxon>
        <taxon>Magnoliopsida</taxon>
        <taxon>eudicotyledons</taxon>
        <taxon>Gunneridae</taxon>
        <taxon>Pentapetalae</taxon>
        <taxon>rosids</taxon>
        <taxon>fabids</taxon>
        <taxon>Rosales</taxon>
        <taxon>Rhamnaceae</taxon>
        <taxon>rhamnoid group</taxon>
        <taxon>Rhamneae</taxon>
        <taxon>Rhamnella</taxon>
    </lineage>
</organism>
<keyword evidence="3" id="KW-1185">Reference proteome</keyword>
<protein>
    <submittedName>
        <fullName evidence="2">Uncharacterized protein</fullName>
    </submittedName>
</protein>